<sequence>MSVSDIVAISRSSSLAARESIARELFARPSQTSLFARVTCHPPLAEVTCIRRSCQSSRSTDEDKIRFTVVLFSSTSFPEQDWEVEIWHNIWDSTQWGALPLAKCDPENSCTIIGDHHVRHGFYHYTFSSEIDLPTQAGKASFTLRYKSSCDADWHWASQRKFIKDGDLVWGPKYRVLKSISLPTDSNSAPQISPRDEFTDYIENLSTEVDIQSRKSEAPGALLWSITGNVTSAKGDYQEEVRLRLDSQSCTCAICVWLTEDAILCSFLRSDGLNLMLFAVSGVNNVLTTLRSSDMEEIVVDARNDNVTDAKFQVLASVGEDFEVCMSALIYEARKVVRDFITDIPLPVVSDIPKEPDSPIGDDIVVVDKDVRTQWLADWYEGLTYCTWNGIGPKLSEDKILHALDSLKANGIKVSNLIIDDNWQSIDNQGETQWRRGWMNFEASTEGFPSGLRHAATRIRKEHPDIEHIGVWHALMGYWGGISPEGELAKKYKTKEVRTNDPVAGGTMLAIDPDDINRFYGDFYEFLTSCGIDAIKTDAQFFLDSLDNAEYRRCFISSYQDAWSIASLRYFSTRAISCMSMTPQHIFHSQIPTNKPSILLRNSDDFFPDVVDSHPWHVFCNAHNALLTAHLNVIPDWDMFQTDHPYGSFHAAARCVSGGPIYITDKPGEHNVELIHQITAPTTRGTTTILRPSVPGRTLDVYHNYNEGNILRIGTYSGWARTGSGILGLFNISPADTSSIVPLTSFPGVEASSSSNSYDRYIIRSFTTGMISEVMTPSGPHAMVSLSFAPKGWEILTAYPVRSFTLEGSRGCTAASSMISSMTHVVVLGLLGKMTGVAALVNSDVCVIGNGRLRFDISLKALGVLGIYHSGLDSRDIDEHVMVMVSGLAVPRRTVWKDGDKVLAIDVLHAWTSLGLDAGWSNEVRVQVFIN</sequence>
<evidence type="ECO:0000256" key="4">
    <source>
        <dbReference type="ARBA" id="ARBA00049426"/>
    </source>
</evidence>
<comment type="catalytic activity">
    <reaction evidence="4">
        <text>alpha-D-galactosyl-(1-&gt;3)-1D-myo-inositol + sucrose = raffinose + myo-inositol</text>
        <dbReference type="Rhea" id="RHEA:20161"/>
        <dbReference type="ChEBI" id="CHEBI:16634"/>
        <dbReference type="ChEBI" id="CHEBI:17268"/>
        <dbReference type="ChEBI" id="CHEBI:17505"/>
        <dbReference type="ChEBI" id="CHEBI:17992"/>
        <dbReference type="EC" id="2.4.1.82"/>
    </reaction>
</comment>
<dbReference type="InterPro" id="IPR008811">
    <property type="entry name" value="Glycosyl_hydrolases_36"/>
</dbReference>
<evidence type="ECO:0000256" key="1">
    <source>
        <dbReference type="ARBA" id="ARBA00001255"/>
    </source>
</evidence>
<keyword evidence="6" id="KW-1185">Reference proteome</keyword>
<dbReference type="Pfam" id="PF05691">
    <property type="entry name" value="Raffinose_syn"/>
    <property type="match status" value="1"/>
</dbReference>
<dbReference type="RefSeq" id="XP_046076309.1">
    <property type="nucleotide sequence ID" value="XM_046219760.1"/>
</dbReference>
<dbReference type="FunFam" id="3.20.20.70:FF:000222">
    <property type="entry name" value="Raffinose synthase Sip1 protein"/>
    <property type="match status" value="1"/>
</dbReference>
<keyword evidence="3" id="KW-0119">Carbohydrate metabolism</keyword>
<proteinExistence type="inferred from homology"/>
<dbReference type="GeneID" id="70250047"/>
<gene>
    <name evidence="5" type="ORF">BGW36DRAFT_422859</name>
</gene>
<dbReference type="Gene3D" id="3.20.20.70">
    <property type="entry name" value="Aldolase class I"/>
    <property type="match status" value="1"/>
</dbReference>
<comment type="caution">
    <text evidence="5">The sequence shown here is derived from an EMBL/GenBank/DDBJ whole genome shotgun (WGS) entry which is preliminary data.</text>
</comment>
<dbReference type="PANTHER" id="PTHR31268:SF32">
    <property type="entry name" value="GALACTINOL--SUCROSE GALACTOSYLTRANSFERASE 2-RELATED"/>
    <property type="match status" value="1"/>
</dbReference>
<dbReference type="InterPro" id="IPR017853">
    <property type="entry name" value="GH"/>
</dbReference>
<evidence type="ECO:0000256" key="2">
    <source>
        <dbReference type="ARBA" id="ARBA00007240"/>
    </source>
</evidence>
<organism evidence="5 6">
    <name type="scientific">Talaromyces proteolyticus</name>
    <dbReference type="NCBI Taxonomy" id="1131652"/>
    <lineage>
        <taxon>Eukaryota</taxon>
        <taxon>Fungi</taxon>
        <taxon>Dikarya</taxon>
        <taxon>Ascomycota</taxon>
        <taxon>Pezizomycotina</taxon>
        <taxon>Eurotiomycetes</taxon>
        <taxon>Eurotiomycetidae</taxon>
        <taxon>Eurotiales</taxon>
        <taxon>Trichocomaceae</taxon>
        <taxon>Talaromyces</taxon>
        <taxon>Talaromyces sect. Bacilispori</taxon>
    </lineage>
</organism>
<comment type="similarity">
    <text evidence="2">Belongs to the glycosyl hydrolases 36 family.</text>
</comment>
<dbReference type="PANTHER" id="PTHR31268">
    <property type="match status" value="1"/>
</dbReference>
<dbReference type="Proteomes" id="UP001201262">
    <property type="component" value="Unassembled WGS sequence"/>
</dbReference>
<evidence type="ECO:0000313" key="5">
    <source>
        <dbReference type="EMBL" id="KAH8703291.1"/>
    </source>
</evidence>
<dbReference type="GO" id="GO:0047274">
    <property type="term" value="F:galactinol-sucrose galactosyltransferase activity"/>
    <property type="evidence" value="ECO:0007669"/>
    <property type="project" value="UniProtKB-EC"/>
</dbReference>
<evidence type="ECO:0000256" key="3">
    <source>
        <dbReference type="ARBA" id="ARBA00023277"/>
    </source>
</evidence>
<reference evidence="5" key="1">
    <citation type="submission" date="2021-12" db="EMBL/GenBank/DDBJ databases">
        <title>Convergent genome expansion in fungi linked to evolution of root-endophyte symbiosis.</title>
        <authorList>
            <consortium name="DOE Joint Genome Institute"/>
            <person name="Ke Y.-H."/>
            <person name="Bonito G."/>
            <person name="Liao H.-L."/>
            <person name="Looney B."/>
            <person name="Rojas-Flechas A."/>
            <person name="Nash J."/>
            <person name="Hameed K."/>
            <person name="Schadt C."/>
            <person name="Martin F."/>
            <person name="Crous P.W."/>
            <person name="Miettinen O."/>
            <person name="Magnuson J.K."/>
            <person name="Labbe J."/>
            <person name="Jacobson D."/>
            <person name="Doktycz M.J."/>
            <person name="Veneault-Fourrey C."/>
            <person name="Kuo A."/>
            <person name="Mondo S."/>
            <person name="Calhoun S."/>
            <person name="Riley R."/>
            <person name="Ohm R."/>
            <person name="LaButti K."/>
            <person name="Andreopoulos B."/>
            <person name="Pangilinan J."/>
            <person name="Nolan M."/>
            <person name="Tritt A."/>
            <person name="Clum A."/>
            <person name="Lipzen A."/>
            <person name="Daum C."/>
            <person name="Barry K."/>
            <person name="Grigoriev I.V."/>
            <person name="Vilgalys R."/>
        </authorList>
    </citation>
    <scope>NUCLEOTIDE SEQUENCE</scope>
    <source>
        <strain evidence="5">PMI_201</strain>
    </source>
</reference>
<accession>A0AAD4L024</accession>
<evidence type="ECO:0000313" key="6">
    <source>
        <dbReference type="Proteomes" id="UP001201262"/>
    </source>
</evidence>
<name>A0AAD4L024_9EURO</name>
<dbReference type="EMBL" id="JAJTJA010000002">
    <property type="protein sequence ID" value="KAH8703291.1"/>
    <property type="molecule type" value="Genomic_DNA"/>
</dbReference>
<comment type="catalytic activity">
    <reaction evidence="1">
        <text>Hydrolysis of terminal, non-reducing alpha-D-galactose residues in alpha-D-galactosides, including galactose oligosaccharides, galactomannans and galactolipids.</text>
        <dbReference type="EC" id="3.2.1.22"/>
    </reaction>
</comment>
<dbReference type="InterPro" id="IPR013785">
    <property type="entry name" value="Aldolase_TIM"/>
</dbReference>
<protein>
    <submittedName>
        <fullName evidence="5">Raffinose synthase protein Sip1</fullName>
    </submittedName>
</protein>
<dbReference type="GO" id="GO:0004557">
    <property type="term" value="F:alpha-galactosidase activity"/>
    <property type="evidence" value="ECO:0007669"/>
    <property type="project" value="UniProtKB-EC"/>
</dbReference>
<dbReference type="SUPFAM" id="SSF51445">
    <property type="entry name" value="(Trans)glycosidases"/>
    <property type="match status" value="1"/>
</dbReference>
<dbReference type="AlphaFoldDB" id="A0AAD4L024"/>